<dbReference type="AlphaFoldDB" id="A0A150SEP6"/>
<evidence type="ECO:0000313" key="1">
    <source>
        <dbReference type="EMBL" id="KYF90932.1"/>
    </source>
</evidence>
<accession>A0A150SEP6</accession>
<organism evidence="1 2">
    <name type="scientific">Sorangium cellulosum</name>
    <name type="common">Polyangium cellulosum</name>
    <dbReference type="NCBI Taxonomy" id="56"/>
    <lineage>
        <taxon>Bacteria</taxon>
        <taxon>Pseudomonadati</taxon>
        <taxon>Myxococcota</taxon>
        <taxon>Polyangia</taxon>
        <taxon>Polyangiales</taxon>
        <taxon>Polyangiaceae</taxon>
        <taxon>Sorangium</taxon>
    </lineage>
</organism>
<name>A0A150SEP6_SORCE</name>
<dbReference type="EMBL" id="JEMB01001068">
    <property type="protein sequence ID" value="KYF90932.1"/>
    <property type="molecule type" value="Genomic_DNA"/>
</dbReference>
<reference evidence="1 2" key="1">
    <citation type="submission" date="2014-02" db="EMBL/GenBank/DDBJ databases">
        <title>The small core and large imbalanced accessory genome model reveals a collaborative survival strategy of Sorangium cellulosum strains in nature.</title>
        <authorList>
            <person name="Han K."/>
            <person name="Peng R."/>
            <person name="Blom J."/>
            <person name="Li Y.-Z."/>
        </authorList>
    </citation>
    <scope>NUCLEOTIDE SEQUENCE [LARGE SCALE GENOMIC DNA]</scope>
    <source>
        <strain evidence="1 2">So0011-07</strain>
    </source>
</reference>
<evidence type="ECO:0000313" key="2">
    <source>
        <dbReference type="Proteomes" id="UP000075635"/>
    </source>
</evidence>
<gene>
    <name evidence="1" type="ORF">BE17_22985</name>
</gene>
<dbReference type="Proteomes" id="UP000075635">
    <property type="component" value="Unassembled WGS sequence"/>
</dbReference>
<sequence>MIMSHAHRLPGAARISGRRGPRRAAAVGGDLPRRAGVLALLPWLAGCHPLLGEYRVPAGVSVVLPERSGGACRVHEGGDALRVEPGDRPPVYVEATRAGRGVVRCENGDIALVVAPIARLTVKGPGVVEGDVELEVEALTARGEPFDLDVVSSRSIAWSHPDFLAVNPPRCGHMAALCSGFLGNGIRMRAYPLHERWGEGDIVVRVGDARASLRVVAPRER</sequence>
<comment type="caution">
    <text evidence="1">The sequence shown here is derived from an EMBL/GenBank/DDBJ whole genome shotgun (WGS) entry which is preliminary data.</text>
</comment>
<protein>
    <submittedName>
        <fullName evidence="1">Uncharacterized protein</fullName>
    </submittedName>
</protein>
<proteinExistence type="predicted"/>